<evidence type="ECO:0000259" key="1">
    <source>
        <dbReference type="PROSITE" id="PS52001"/>
    </source>
</evidence>
<dbReference type="AlphaFoldDB" id="A0AAN5I653"/>
<dbReference type="GO" id="GO:0000387">
    <property type="term" value="P:spliceosomal snRNP assembly"/>
    <property type="evidence" value="ECO:0007669"/>
    <property type="project" value="TreeGrafter"/>
</dbReference>
<dbReference type="PANTHER" id="PTHR14710:SF2">
    <property type="entry name" value="GEM-ASSOCIATED PROTEIN 6"/>
    <property type="match status" value="1"/>
</dbReference>
<gene>
    <name evidence="2" type="ORF">PMAYCL1PPCAC_24027</name>
</gene>
<dbReference type="PROSITE" id="PS52001">
    <property type="entry name" value="AD"/>
    <property type="match status" value="1"/>
</dbReference>
<evidence type="ECO:0000313" key="2">
    <source>
        <dbReference type="EMBL" id="GMR53832.1"/>
    </source>
</evidence>
<organism evidence="2 3">
    <name type="scientific">Pristionchus mayeri</name>
    <dbReference type="NCBI Taxonomy" id="1317129"/>
    <lineage>
        <taxon>Eukaryota</taxon>
        <taxon>Metazoa</taxon>
        <taxon>Ecdysozoa</taxon>
        <taxon>Nematoda</taxon>
        <taxon>Chromadorea</taxon>
        <taxon>Rhabditida</taxon>
        <taxon>Rhabditina</taxon>
        <taxon>Diplogasteromorpha</taxon>
        <taxon>Diplogasteroidea</taxon>
        <taxon>Neodiplogasteridae</taxon>
        <taxon>Pristionchus</taxon>
    </lineage>
</organism>
<dbReference type="InterPro" id="IPR009422">
    <property type="entry name" value="Gemin6"/>
</dbReference>
<reference evidence="3" key="1">
    <citation type="submission" date="2022-10" db="EMBL/GenBank/DDBJ databases">
        <title>Genome assembly of Pristionchus species.</title>
        <authorList>
            <person name="Yoshida K."/>
            <person name="Sommer R.J."/>
        </authorList>
    </citation>
    <scope>NUCLEOTIDE SEQUENCE [LARGE SCALE GENOMIC DNA]</scope>
    <source>
        <strain evidence="3">RS5460</strain>
    </source>
</reference>
<accession>A0AAN5I653</accession>
<dbReference type="GO" id="GO:0000245">
    <property type="term" value="P:spliceosomal complex assembly"/>
    <property type="evidence" value="ECO:0007669"/>
    <property type="project" value="InterPro"/>
</dbReference>
<dbReference type="Pfam" id="PF06372">
    <property type="entry name" value="Gemin6"/>
    <property type="match status" value="1"/>
</dbReference>
<comment type="caution">
    <text evidence="2">The sequence shown here is derived from an EMBL/GenBank/DDBJ whole genome shotgun (WGS) entry which is preliminary data.</text>
</comment>
<dbReference type="Proteomes" id="UP001328107">
    <property type="component" value="Unassembled WGS sequence"/>
</dbReference>
<dbReference type="InterPro" id="IPR046857">
    <property type="entry name" value="Gemin6_Sm-like_dom"/>
</dbReference>
<sequence length="181" mass="20061">MEDIMPSLETLSIAEMIDLQGHPVIISTLYGGKSGKRFDGNVFAIDPISKSIILIRFEEMSDNALEILTMMGDSIESIDICADPSPNCRLFSVGLINWMNSLLGVTDFKESDPHSDENSKRRAHLVEWLRQNCITVAEKPDGSVVIFEAVRVTAPFRPSDCICHNGIVLERVKNIVAKANL</sequence>
<protein>
    <recommendedName>
        <fullName evidence="1">AD domain-containing protein</fullName>
    </recommendedName>
</protein>
<dbReference type="GO" id="GO:0005634">
    <property type="term" value="C:nucleus"/>
    <property type="evidence" value="ECO:0007669"/>
    <property type="project" value="InterPro"/>
</dbReference>
<dbReference type="PANTHER" id="PTHR14710">
    <property type="entry name" value="GEM-ASSOCIATED PROTEIN 6"/>
    <property type="match status" value="1"/>
</dbReference>
<name>A0AAN5I653_9BILA</name>
<dbReference type="GO" id="GO:0032797">
    <property type="term" value="C:SMN complex"/>
    <property type="evidence" value="ECO:0007669"/>
    <property type="project" value="TreeGrafter"/>
</dbReference>
<dbReference type="EMBL" id="BTRK01000005">
    <property type="protein sequence ID" value="GMR53832.1"/>
    <property type="molecule type" value="Genomic_DNA"/>
</dbReference>
<dbReference type="Gene3D" id="2.30.30.100">
    <property type="match status" value="1"/>
</dbReference>
<proteinExistence type="predicted"/>
<evidence type="ECO:0000313" key="3">
    <source>
        <dbReference type="Proteomes" id="UP001328107"/>
    </source>
</evidence>
<keyword evidence="3" id="KW-1185">Reference proteome</keyword>
<feature type="domain" description="AD" evidence="1">
    <location>
        <begin position="101"/>
        <end position="181"/>
    </location>
</feature>
<dbReference type="InterPro" id="IPR047574">
    <property type="entry name" value="AD"/>
</dbReference>